<dbReference type="EMBL" id="JARKIE010000446">
    <property type="protein sequence ID" value="KAJ7638059.1"/>
    <property type="molecule type" value="Genomic_DNA"/>
</dbReference>
<dbReference type="AlphaFoldDB" id="A0AAD7C382"/>
<accession>A0AAD7C382</accession>
<organism evidence="1 2">
    <name type="scientific">Mycena rosella</name>
    <name type="common">Pink bonnet</name>
    <name type="synonym">Agaricus rosellus</name>
    <dbReference type="NCBI Taxonomy" id="1033263"/>
    <lineage>
        <taxon>Eukaryota</taxon>
        <taxon>Fungi</taxon>
        <taxon>Dikarya</taxon>
        <taxon>Basidiomycota</taxon>
        <taxon>Agaricomycotina</taxon>
        <taxon>Agaricomycetes</taxon>
        <taxon>Agaricomycetidae</taxon>
        <taxon>Agaricales</taxon>
        <taxon>Marasmiineae</taxon>
        <taxon>Mycenaceae</taxon>
        <taxon>Mycena</taxon>
    </lineage>
</organism>
<proteinExistence type="predicted"/>
<comment type="caution">
    <text evidence="1">The sequence shown here is derived from an EMBL/GenBank/DDBJ whole genome shotgun (WGS) entry which is preliminary data.</text>
</comment>
<reference evidence="1" key="1">
    <citation type="submission" date="2023-03" db="EMBL/GenBank/DDBJ databases">
        <title>Massive genome expansion in bonnet fungi (Mycena s.s.) driven by repeated elements and novel gene families across ecological guilds.</title>
        <authorList>
            <consortium name="Lawrence Berkeley National Laboratory"/>
            <person name="Harder C.B."/>
            <person name="Miyauchi S."/>
            <person name="Viragh M."/>
            <person name="Kuo A."/>
            <person name="Thoen E."/>
            <person name="Andreopoulos B."/>
            <person name="Lu D."/>
            <person name="Skrede I."/>
            <person name="Drula E."/>
            <person name="Henrissat B."/>
            <person name="Morin E."/>
            <person name="Kohler A."/>
            <person name="Barry K."/>
            <person name="LaButti K."/>
            <person name="Morin E."/>
            <person name="Salamov A."/>
            <person name="Lipzen A."/>
            <person name="Mereny Z."/>
            <person name="Hegedus B."/>
            <person name="Baldrian P."/>
            <person name="Stursova M."/>
            <person name="Weitz H."/>
            <person name="Taylor A."/>
            <person name="Grigoriev I.V."/>
            <person name="Nagy L.G."/>
            <person name="Martin F."/>
            <person name="Kauserud H."/>
        </authorList>
    </citation>
    <scope>NUCLEOTIDE SEQUENCE</scope>
    <source>
        <strain evidence="1">CBHHK067</strain>
    </source>
</reference>
<gene>
    <name evidence="1" type="ORF">B0H17DRAFT_960905</name>
</gene>
<keyword evidence="2" id="KW-1185">Reference proteome</keyword>
<protein>
    <submittedName>
        <fullName evidence="1">Uncharacterized protein</fullName>
    </submittedName>
</protein>
<evidence type="ECO:0000313" key="1">
    <source>
        <dbReference type="EMBL" id="KAJ7638059.1"/>
    </source>
</evidence>
<sequence>MLLQAPALSTESIIYSHIKAGGYNGDQFLLWLEGLAAVMNPYPAKHSVLVSDWNGKIGVEHGQLQIGSRLGSFERLLKRSEHLCQR</sequence>
<evidence type="ECO:0000313" key="2">
    <source>
        <dbReference type="Proteomes" id="UP001221757"/>
    </source>
</evidence>
<name>A0AAD7C382_MYCRO</name>
<dbReference type="Proteomes" id="UP001221757">
    <property type="component" value="Unassembled WGS sequence"/>
</dbReference>